<reference evidence="9" key="2">
    <citation type="submission" date="2020-09" db="EMBL/GenBank/DDBJ databases">
        <authorList>
            <person name="Sun Q."/>
            <person name="Kim S."/>
        </authorList>
    </citation>
    <scope>NUCLEOTIDE SEQUENCE</scope>
    <source>
        <strain evidence="9">KCTC 23224</strain>
    </source>
</reference>
<evidence type="ECO:0000256" key="6">
    <source>
        <dbReference type="PROSITE-ProRule" id="PRU10007"/>
    </source>
</evidence>
<dbReference type="Pfam" id="PF00171">
    <property type="entry name" value="Aldedh"/>
    <property type="match status" value="1"/>
</dbReference>
<comment type="caution">
    <text evidence="9">The sequence shown here is derived from an EMBL/GenBank/DDBJ whole genome shotgun (WGS) entry which is preliminary data.</text>
</comment>
<accession>A0A8J3G6D6</accession>
<evidence type="ECO:0000256" key="3">
    <source>
        <dbReference type="ARBA" id="ARBA00023027"/>
    </source>
</evidence>
<name>A0A8J3G6D6_9BACT</name>
<dbReference type="Proteomes" id="UP000642809">
    <property type="component" value="Unassembled WGS sequence"/>
</dbReference>
<dbReference type="AlphaFoldDB" id="A0A8J3G6D6"/>
<dbReference type="InterPro" id="IPR016163">
    <property type="entry name" value="Ald_DH_C"/>
</dbReference>
<dbReference type="InterPro" id="IPR016161">
    <property type="entry name" value="Ald_DH/histidinol_DH"/>
</dbReference>
<dbReference type="PANTHER" id="PTHR43570:SF20">
    <property type="entry name" value="ALDEHYDE DEHYDROGENASE ALDX-RELATED"/>
    <property type="match status" value="1"/>
</dbReference>
<dbReference type="RefSeq" id="WP_229800675.1">
    <property type="nucleotide sequence ID" value="NZ_BMYF01000020.1"/>
</dbReference>
<organism evidence="9 10">
    <name type="scientific">Mongoliitalea lutea</name>
    <dbReference type="NCBI Taxonomy" id="849756"/>
    <lineage>
        <taxon>Bacteria</taxon>
        <taxon>Pseudomonadati</taxon>
        <taxon>Bacteroidota</taxon>
        <taxon>Cytophagia</taxon>
        <taxon>Cytophagales</taxon>
        <taxon>Cyclobacteriaceae</taxon>
        <taxon>Mongoliitalea</taxon>
    </lineage>
</organism>
<dbReference type="InterPro" id="IPR015590">
    <property type="entry name" value="Aldehyde_DH_dom"/>
</dbReference>
<evidence type="ECO:0000256" key="7">
    <source>
        <dbReference type="RuleBase" id="RU003345"/>
    </source>
</evidence>
<dbReference type="PIRSF" id="PIRSF036492">
    <property type="entry name" value="ALDH"/>
    <property type="match status" value="1"/>
</dbReference>
<dbReference type="InterPro" id="IPR016162">
    <property type="entry name" value="Ald_DH_N"/>
</dbReference>
<dbReference type="FunFam" id="3.40.309.10:FF:000003">
    <property type="entry name" value="Aldehyde dehydrogenase"/>
    <property type="match status" value="1"/>
</dbReference>
<evidence type="ECO:0000313" key="10">
    <source>
        <dbReference type="Proteomes" id="UP000642809"/>
    </source>
</evidence>
<evidence type="ECO:0000256" key="5">
    <source>
        <dbReference type="PIRSR" id="PIRSR036492-1"/>
    </source>
</evidence>
<keyword evidence="10" id="KW-1185">Reference proteome</keyword>
<evidence type="ECO:0000256" key="1">
    <source>
        <dbReference type="ARBA" id="ARBA00009986"/>
    </source>
</evidence>
<dbReference type="GO" id="GO:0004029">
    <property type="term" value="F:aldehyde dehydrogenase (NAD+) activity"/>
    <property type="evidence" value="ECO:0007669"/>
    <property type="project" value="TreeGrafter"/>
</dbReference>
<protein>
    <recommendedName>
        <fullName evidence="4">Aldehyde dehydrogenase</fullName>
    </recommendedName>
</protein>
<proteinExistence type="inferred from homology"/>
<feature type="active site" evidence="5 6">
    <location>
        <position position="219"/>
    </location>
</feature>
<dbReference type="PROSITE" id="PS00070">
    <property type="entry name" value="ALDEHYDE_DEHYDR_CYS"/>
    <property type="match status" value="1"/>
</dbReference>
<dbReference type="InterPro" id="IPR012394">
    <property type="entry name" value="Aldehyde_DH_NAD(P)"/>
</dbReference>
<sequence length="477" mass="52566">MTIHTISETQHTIDRLFDLQQAHAVKLRKSPATARINLLKRLLEWIMTHQEDIRKAIHADFKKPYTEIDISEIFVVTSEINHTIKHLSSWMKPKKVPTPLTMLGSTSYVHYEPKGVCLIISPWNYPFNLALGPLVSALAAGNTAIIKPSEMTPHTSALLRRLVAEVFDEQVVAVVEGEVEAAQLLLQKPFDHIFFTGSPAVGKIIMRAAAEHLSSVTLELGGKSPAVIDQRVDFKDAASKLVWGKFVNCGQTCIAPDYVLVHASAKKELIDALKSTIEVMYNPAGKGVQASPDYARIVNTKHLNRLSSMLQDAVDKGAVIESGGVIDVAENYFEPTIISGVTEEMELMQEEIFGPILPIMEYQALDEAVDYINKHPKPLALYSFSKSDDFNKQVIAHTSSGGAVANDCVLHFLQTELPFGGVNNSGIGKAHGYYGFLAFSNEKAVMKQRIGLTASKPLYPPYGAVAKKVVESLLKWF</sequence>
<dbReference type="CDD" id="cd07134">
    <property type="entry name" value="ALDH_AlkH-like"/>
    <property type="match status" value="1"/>
</dbReference>
<dbReference type="PANTHER" id="PTHR43570">
    <property type="entry name" value="ALDEHYDE DEHYDROGENASE"/>
    <property type="match status" value="1"/>
</dbReference>
<gene>
    <name evidence="9" type="primary">putA</name>
    <name evidence="9" type="ORF">GCM10008106_30330</name>
</gene>
<keyword evidence="2 4" id="KW-0560">Oxidoreductase</keyword>
<feature type="active site" evidence="5">
    <location>
        <position position="253"/>
    </location>
</feature>
<evidence type="ECO:0000259" key="8">
    <source>
        <dbReference type="Pfam" id="PF00171"/>
    </source>
</evidence>
<dbReference type="SUPFAM" id="SSF53720">
    <property type="entry name" value="ALDH-like"/>
    <property type="match status" value="1"/>
</dbReference>
<dbReference type="EMBL" id="BMYF01000020">
    <property type="protein sequence ID" value="GHB47308.1"/>
    <property type="molecule type" value="Genomic_DNA"/>
</dbReference>
<evidence type="ECO:0000313" key="9">
    <source>
        <dbReference type="EMBL" id="GHB47308.1"/>
    </source>
</evidence>
<reference evidence="9" key="1">
    <citation type="journal article" date="2014" name="Int. J. Syst. Evol. Microbiol.">
        <title>Complete genome sequence of Corynebacterium casei LMG S-19264T (=DSM 44701T), isolated from a smear-ripened cheese.</title>
        <authorList>
            <consortium name="US DOE Joint Genome Institute (JGI-PGF)"/>
            <person name="Walter F."/>
            <person name="Albersmeier A."/>
            <person name="Kalinowski J."/>
            <person name="Ruckert C."/>
        </authorList>
    </citation>
    <scope>NUCLEOTIDE SEQUENCE</scope>
    <source>
        <strain evidence="9">KCTC 23224</strain>
    </source>
</reference>
<feature type="domain" description="Aldehyde dehydrogenase" evidence="8">
    <location>
        <begin position="9"/>
        <end position="445"/>
    </location>
</feature>
<dbReference type="InterPro" id="IPR016160">
    <property type="entry name" value="Ald_DH_CS_CYS"/>
</dbReference>
<dbReference type="GO" id="GO:0005737">
    <property type="term" value="C:cytoplasm"/>
    <property type="evidence" value="ECO:0007669"/>
    <property type="project" value="TreeGrafter"/>
</dbReference>
<evidence type="ECO:0000256" key="2">
    <source>
        <dbReference type="ARBA" id="ARBA00023002"/>
    </source>
</evidence>
<evidence type="ECO:0000256" key="4">
    <source>
        <dbReference type="PIRNR" id="PIRNR036492"/>
    </source>
</evidence>
<dbReference type="PROSITE" id="PS00687">
    <property type="entry name" value="ALDEHYDE_DEHYDR_GLU"/>
    <property type="match status" value="1"/>
</dbReference>
<comment type="similarity">
    <text evidence="1 4 7">Belongs to the aldehyde dehydrogenase family.</text>
</comment>
<dbReference type="Gene3D" id="3.40.605.10">
    <property type="entry name" value="Aldehyde Dehydrogenase, Chain A, domain 1"/>
    <property type="match status" value="1"/>
</dbReference>
<dbReference type="Gene3D" id="3.40.309.10">
    <property type="entry name" value="Aldehyde Dehydrogenase, Chain A, domain 2"/>
    <property type="match status" value="1"/>
</dbReference>
<dbReference type="InterPro" id="IPR029510">
    <property type="entry name" value="Ald_DH_CS_GLU"/>
</dbReference>
<dbReference type="FunFam" id="3.40.605.10:FF:000004">
    <property type="entry name" value="Aldehyde dehydrogenase"/>
    <property type="match status" value="1"/>
</dbReference>
<dbReference type="GO" id="GO:0006081">
    <property type="term" value="P:aldehyde metabolic process"/>
    <property type="evidence" value="ECO:0007669"/>
    <property type="project" value="InterPro"/>
</dbReference>
<keyword evidence="3" id="KW-0520">NAD</keyword>